<dbReference type="AlphaFoldDB" id="A0A0X1KPW8"/>
<gene>
    <name evidence="1" type="ORF">AJ81_03040</name>
</gene>
<keyword evidence="2" id="KW-1185">Reference proteome</keyword>
<dbReference type="STRING" id="1123384.AJ81_03040"/>
<dbReference type="RefSeq" id="WP_038059679.1">
    <property type="nucleotide sequence ID" value="NC_022795.1"/>
</dbReference>
<dbReference type="InterPro" id="IPR032585">
    <property type="entry name" value="DUF4912"/>
</dbReference>
<accession>A0A0X1KPW8</accession>
<protein>
    <recommendedName>
        <fullName evidence="3">DUF4912 domain-containing protein</fullName>
    </recommendedName>
</protein>
<dbReference type="PaxDb" id="1123384-AJ81_03040"/>
<dbReference type="EMBL" id="CP007141">
    <property type="protein sequence ID" value="AJC73355.1"/>
    <property type="molecule type" value="Genomic_DNA"/>
</dbReference>
<reference evidence="1 2" key="1">
    <citation type="submission" date="2014-01" db="EMBL/GenBank/DDBJ databases">
        <title>Genome sequencing of Thermotog hypogea.</title>
        <authorList>
            <person name="Zhang X."/>
            <person name="Alvare G."/>
            <person name="Fristensky B."/>
            <person name="Chen L."/>
            <person name="Suen T."/>
            <person name="Chen Q."/>
            <person name="Ma K."/>
        </authorList>
    </citation>
    <scope>NUCLEOTIDE SEQUENCE [LARGE SCALE GENOMIC DNA]</scope>
    <source>
        <strain evidence="1 2">DSM 11164</strain>
    </source>
</reference>
<evidence type="ECO:0000313" key="1">
    <source>
        <dbReference type="EMBL" id="AJC73355.1"/>
    </source>
</evidence>
<dbReference type="Pfam" id="PF16258">
    <property type="entry name" value="DUF4912"/>
    <property type="match status" value="1"/>
</dbReference>
<proteinExistence type="predicted"/>
<organism evidence="1 2">
    <name type="scientific">Pseudothermotoga hypogea DSM 11164 = NBRC 106472</name>
    <dbReference type="NCBI Taxonomy" id="1123384"/>
    <lineage>
        <taxon>Bacteria</taxon>
        <taxon>Thermotogati</taxon>
        <taxon>Thermotogota</taxon>
        <taxon>Thermotogae</taxon>
        <taxon>Thermotogales</taxon>
        <taxon>Thermotogaceae</taxon>
        <taxon>Pseudothermotoga</taxon>
    </lineage>
</organism>
<name>A0A0X1KPW8_9THEM</name>
<sequence>MTCEELEVFLSKNPTIQEAKALARKLGLKVKKRMKKSEVLKLLQDFAKSLVSQKKEEKASPPQEIRENGLPQSYGSDRLVLLSVNPNLVYVYWDLSSETLSKLSAQKEVLLRLYDVTYIVFDGTNAHRIFEAGVHLSMTRNYYFHVPMANADYLAELGFKAEGKFVPVLRSNVARTPSNTPSTSVRQRWIIKGKRTVKIGEPPLKPVERIHISSQVESGR</sequence>
<evidence type="ECO:0000313" key="2">
    <source>
        <dbReference type="Proteomes" id="UP000077469"/>
    </source>
</evidence>
<dbReference type="PATRIC" id="fig|1123384.7.peg.596"/>
<dbReference type="Proteomes" id="UP000077469">
    <property type="component" value="Chromosome"/>
</dbReference>
<dbReference type="OrthoDB" id="9812700at2"/>
<evidence type="ECO:0008006" key="3">
    <source>
        <dbReference type="Google" id="ProtNLM"/>
    </source>
</evidence>
<dbReference type="KEGG" id="phy:AJ81_03040"/>